<dbReference type="PANTHER" id="PTHR46558">
    <property type="entry name" value="TRACRIPTIONAL REGULATORY PROTEIN-RELATED-RELATED"/>
    <property type="match status" value="1"/>
</dbReference>
<dbReference type="EMBL" id="LT634362">
    <property type="protein sequence ID" value="SFZ88936.1"/>
    <property type="molecule type" value="Genomic_DNA"/>
</dbReference>
<evidence type="ECO:0000313" key="3">
    <source>
        <dbReference type="EMBL" id="SFZ88936.1"/>
    </source>
</evidence>
<dbReference type="SUPFAM" id="SSF47413">
    <property type="entry name" value="lambda repressor-like DNA-binding domains"/>
    <property type="match status" value="1"/>
</dbReference>
<sequence>MINNRIIVLRAERRWTQADLAKRVNVTRQTISSIERNKYNLSLKLAFQIAQALDSEIQDVFSWEKQ</sequence>
<name>A0A1K2I9I9_9LACO</name>
<organism evidence="3">
    <name type="scientific">Loigolactobacillus rennini</name>
    <dbReference type="NCBI Taxonomy" id="238013"/>
    <lineage>
        <taxon>Bacteria</taxon>
        <taxon>Bacillati</taxon>
        <taxon>Bacillota</taxon>
        <taxon>Bacilli</taxon>
        <taxon>Lactobacillales</taxon>
        <taxon>Lactobacillaceae</taxon>
        <taxon>Loigolactobacillus</taxon>
    </lineage>
</organism>
<dbReference type="CDD" id="cd00093">
    <property type="entry name" value="HTH_XRE"/>
    <property type="match status" value="1"/>
</dbReference>
<reference evidence="3" key="1">
    <citation type="submission" date="2016-11" db="EMBL/GenBank/DDBJ databases">
        <authorList>
            <person name="Jaros S."/>
            <person name="Januszkiewicz K."/>
            <person name="Wedrychowicz H."/>
        </authorList>
    </citation>
    <scope>NUCLEOTIDE SEQUENCE</scope>
    <source>
        <strain evidence="3">ACA-DC 565</strain>
    </source>
</reference>
<proteinExistence type="predicted"/>
<dbReference type="SMART" id="SM00530">
    <property type="entry name" value="HTH_XRE"/>
    <property type="match status" value="1"/>
</dbReference>
<evidence type="ECO:0000259" key="2">
    <source>
        <dbReference type="PROSITE" id="PS50943"/>
    </source>
</evidence>
<dbReference type="PANTHER" id="PTHR46558:SF4">
    <property type="entry name" value="DNA-BIDING PHAGE PROTEIN"/>
    <property type="match status" value="1"/>
</dbReference>
<dbReference type="InterPro" id="IPR010982">
    <property type="entry name" value="Lambda_DNA-bd_dom_sf"/>
</dbReference>
<dbReference type="GO" id="GO:0003677">
    <property type="term" value="F:DNA binding"/>
    <property type="evidence" value="ECO:0007669"/>
    <property type="project" value="UniProtKB-KW"/>
</dbReference>
<dbReference type="InterPro" id="IPR001387">
    <property type="entry name" value="Cro/C1-type_HTH"/>
</dbReference>
<dbReference type="Pfam" id="PF01381">
    <property type="entry name" value="HTH_3"/>
    <property type="match status" value="1"/>
</dbReference>
<keyword evidence="1" id="KW-0238">DNA-binding</keyword>
<accession>A0A1K2I9I9</accession>
<protein>
    <submittedName>
        <fullName evidence="3">Transcriptional regulator, Cro/CI family</fullName>
    </submittedName>
</protein>
<evidence type="ECO:0000256" key="1">
    <source>
        <dbReference type="ARBA" id="ARBA00023125"/>
    </source>
</evidence>
<gene>
    <name evidence="3" type="ORF">LREN565_2049</name>
</gene>
<feature type="domain" description="HTH cro/C1-type" evidence="2">
    <location>
        <begin position="6"/>
        <end position="60"/>
    </location>
</feature>
<dbReference type="PROSITE" id="PS50943">
    <property type="entry name" value="HTH_CROC1"/>
    <property type="match status" value="1"/>
</dbReference>
<dbReference type="AlphaFoldDB" id="A0A1K2I9I9"/>
<dbReference type="Gene3D" id="1.10.260.40">
    <property type="entry name" value="lambda repressor-like DNA-binding domains"/>
    <property type="match status" value="1"/>
</dbReference>